<feature type="region of interest" description="Disordered" evidence="2">
    <location>
        <begin position="2124"/>
        <end position="2144"/>
    </location>
</feature>
<feature type="region of interest" description="Disordered" evidence="2">
    <location>
        <begin position="1855"/>
        <end position="1893"/>
    </location>
</feature>
<accession>A0A5S4FGR4</accession>
<feature type="compositionally biased region" description="Basic and acidic residues" evidence="2">
    <location>
        <begin position="1735"/>
        <end position="1744"/>
    </location>
</feature>
<keyword evidence="3" id="KW-1133">Transmembrane helix</keyword>
<feature type="compositionally biased region" description="Low complexity" evidence="2">
    <location>
        <begin position="621"/>
        <end position="647"/>
    </location>
</feature>
<reference evidence="4 5" key="1">
    <citation type="submission" date="2019-05" db="EMBL/GenBank/DDBJ databases">
        <title>Draft genome sequence of Nonomuraea zeae DSM 100528.</title>
        <authorList>
            <person name="Saricaoglu S."/>
            <person name="Isik K."/>
        </authorList>
    </citation>
    <scope>NUCLEOTIDE SEQUENCE [LARGE SCALE GENOMIC DNA]</scope>
    <source>
        <strain evidence="4 5">DSM 100528</strain>
    </source>
</reference>
<feature type="compositionally biased region" description="Polar residues" evidence="2">
    <location>
        <begin position="549"/>
        <end position="563"/>
    </location>
</feature>
<keyword evidence="3" id="KW-0812">Transmembrane</keyword>
<name>A0A5S4FGR4_9ACTN</name>
<feature type="region of interest" description="Disordered" evidence="2">
    <location>
        <begin position="2615"/>
        <end position="2655"/>
    </location>
</feature>
<keyword evidence="5" id="KW-1185">Reference proteome</keyword>
<evidence type="ECO:0000256" key="3">
    <source>
        <dbReference type="SAM" id="Phobius"/>
    </source>
</evidence>
<feature type="compositionally biased region" description="Polar residues" evidence="2">
    <location>
        <begin position="2644"/>
        <end position="2654"/>
    </location>
</feature>
<dbReference type="PANTHER" id="PTHR24216:SF65">
    <property type="entry name" value="PAXILLIN-LIKE PROTEIN 1"/>
    <property type="match status" value="1"/>
</dbReference>
<feature type="compositionally biased region" description="Polar residues" evidence="2">
    <location>
        <begin position="473"/>
        <end position="485"/>
    </location>
</feature>
<proteinExistence type="predicted"/>
<feature type="compositionally biased region" description="Low complexity" evidence="2">
    <location>
        <begin position="565"/>
        <end position="596"/>
    </location>
</feature>
<dbReference type="EMBL" id="VCKX01000341">
    <property type="protein sequence ID" value="TMR18582.1"/>
    <property type="molecule type" value="Genomic_DNA"/>
</dbReference>
<evidence type="ECO:0008006" key="6">
    <source>
        <dbReference type="Google" id="ProtNLM"/>
    </source>
</evidence>
<evidence type="ECO:0000256" key="1">
    <source>
        <dbReference type="SAM" id="Coils"/>
    </source>
</evidence>
<feature type="region of interest" description="Disordered" evidence="2">
    <location>
        <begin position="2249"/>
        <end position="2293"/>
    </location>
</feature>
<feature type="region of interest" description="Disordered" evidence="2">
    <location>
        <begin position="1"/>
        <end position="23"/>
    </location>
</feature>
<keyword evidence="1" id="KW-0175">Coiled coil</keyword>
<keyword evidence="3" id="KW-0472">Membrane</keyword>
<feature type="compositionally biased region" description="Polar residues" evidence="2">
    <location>
        <begin position="2615"/>
        <end position="2624"/>
    </location>
</feature>
<sequence length="2724" mass="287456">MAGKGDVNGARQPTSSAHAFGGGMATKDVEPVWETEALPGWVVHHLIPLLTAGQSWPKGSESKLWELRVEYVKLMNLLIGTLDPTATTVQTLNGSLQSPAKPAIFKRLAKLSDDKAGVVAKAQESFSYAKMVDNFARETQYSKLSVNVAFWVAVIAAFIALIAAGFSPLASLLLRSVGTAGASRIALIMERLALLAARSGPVAASGQVTKLAGTGNKFFNAALAFELVEEISEELAIDALAQYQQIKMGTRDTWDWKKIQAAAIGAGTGAVVGTKLGGPMSRFTDNLPGVSRLNRIAGDNRGVGNAFLRFPGRALNTGLNNMVASPAGSVVANYAVYDQFSLPGAEGMYGGFLGGAGRTNTISPFNPSVAGAIVNPMSTLSGVFDSAIEAQQGSAGTMGGPAAGDSSATTGPRPGSPDGVAPVVPPQRQAVDTAGPSMGPTRRDSTGTGVDPAGQQPGRKGTQTAPAPDIVTPDTSQTNRSQQGNDAKAQQDLPAPRQEVAPDVQNQAEDQDRGPVSQPTARDAAPTAQQQPAPAPNQAPDQALAEPSGTPTDAPEQSSTPTSTPDPANAPEPAAAADPASAPAAATAPEPAGTPENSGEPHTSHAPEPVDGTQDAGPPDTVTTSETAGTATATAPSADRQPAVSPAPALPAPNAPGLVTRLISGARRTRDTHATVTGRPIKKTRFVADGRHEDVPPLTVQEARAAFEAEVRASDLGDTVTGLRWTGPATLVVELNGLPDQTFTFEVGRVPRRRLGRTLLRTGHLNEVRLALRVAPDQVARLVLHEIADTLQARNHPRQGPLRRLATLPGDRDECLTARLREEAFLSRRIAEASADQRPALEAERDAVRDILLARGLWQPPPAPAVQTPPSVADLISRLREHDQAVGPAVRELNLALMEQIDQLLQIELNLQLQAMATAGTTTDPLLIAVAQARAAYEDAQSLTGGSPAQLTKLARALHRAHQLHQRYEEQAQPVAALPALTEMAPGPDALRRHIAALRAADLSIATSASSLTAADRNAAAAAATQSAEVYQSLLDQMDQASQHSATLPSAYVSQMLRLGATYEQHYRQVTGQEQVPTKHGAEDIARIREALLKNVSGRQATALALRSTIEAFDAVVDAQHRTVGAYHEAARQANALATDAQARGDVDAARTRQAAAGDLIRIAGLQEEAERAAIAARDAHRELADLLDTVVKGGPVDLAQLNVRADAAAAALRAYQEMIARLPPATPPAPLIDPTPPPDTALSRLRQETDDRANALAAAQQHSTELSLRHQRDAAQAREKALAAWGQATRHSGDQDDSARERRRKAEVEAELATSIEAHHTRMAELYEAAAAAAGQALQAVDPLRAGLDGVNRPDKPMTLQVELALQELKTRSEAYDQAHQAALPSPKALTGTYPAGPIAGLGALNALVNDLLTQQGVAAPFTEEQLRYAIRQAFRTAVSPDGMVLRLNTSTGAELRIRLKLDDLKEVVNPGTSHSETMIGLLRQGGGETSTTGALSHDVAFNGNLVPLLAWTLMLIPGLDLAAEAARLVAEHAVLNAKLGWGDEQSVSTSSQSNWLGGNVEDNRGMSAMFDARANWEVELVTESGRVTRTLEAGAERQSLWISHAYLTGPPGRILQLEEADRQQVPFPEHVVTGLTGLTALGGRVADQLEAAGLSPVARNQVITTITEDLPSYLGEAINNPSGLQRTITVNGRVRAVVTVHTEVAPGGTPVGGPSTKHHQERLRNGSSTAGKNRSDADHKSGVAEGGVAPNLMGARGMDQKGEWGGKLTGSLTPSRSAAASTSVNATAIHPSVQRWAGHTQGYVLDLTHTVTVQLVGAAPVTLPPEQSAGLFRIPEPDAYRYGLPVDAEAETGRAADGTILLRDDPDEADPPGRVGEPPTWYGDDPGQTRGAGPALVQQVTGMDSVRAEVERYLRGKGVLPQLVNGVPVYSASPVVRASQIANEQLVAEQFSAERLETGYDQAAQEGLFINLVHHRWGRAAEHYTLRITLEQDFTQIAYQGVTSAEPVVNLDIGSDTYSVTRKHGSTLTGSVQAGPEFKNDPGLDWAGTANAGFSYGKGNQITTTTGSTVNQVKLIEGGGLTAVLRIPHTIRVDRLTGPDHAEPVVEDEAGDARVLLPADLLPLSPSADGHPRPESPRHPTSPAALRLATIAHLDAGAVATEAANRLATRLDRDSPQFQHLAAFFNVRGLISHPEVFTSGLRTGVHTPTMLGGLRHQPVSLRLTPGESRFLSATDLVVGDINLTLGSHAGSTQRSTTKGGGVTAGGPLHGTTGSEEGAAGSWSTTTTREGKVIAGPERLGIDTSKKYAFAMDVTPELTVGSGADAETTELSDGTVIYLLAERDALDLYASGEVQLPLHQAADAAERLMNGNLKLGRRIAIRFMARYLQDLDQARGTNAGRPDVPGVPLTSGHTRHGALRALLELFPENRLIELMPPGVPAGQPSEKAAETRERMLSRPEFYLHVLDNLLAAAQRLENGEVPAELAPAYGDSIGMSTVKQVSLHPATEPDTEVELLSQIVSAVNEVAPGALDQDTELWQALATDYSRETWLGKIDDLLDPDSPGGDYVVRVDGVEDLLEITVRVELGPDVAYRGEIFDYGQILQRYTMLEDNTSESASTTGSPSFKGAVSAESGAATTDRGHTSTGASNLQQTRVERVASFNGPQAEVRQGIRISVEVRKSPAVQRNPPNQSVPSPPSVAAREVSGTIDRIIPAGMVSVSYTH</sequence>
<dbReference type="PANTHER" id="PTHR24216">
    <property type="entry name" value="PAXILLIN-RELATED"/>
    <property type="match status" value="1"/>
</dbReference>
<organism evidence="4 5">
    <name type="scientific">Nonomuraea zeae</name>
    <dbReference type="NCBI Taxonomy" id="1642303"/>
    <lineage>
        <taxon>Bacteria</taxon>
        <taxon>Bacillati</taxon>
        <taxon>Actinomycetota</taxon>
        <taxon>Actinomycetes</taxon>
        <taxon>Streptosporangiales</taxon>
        <taxon>Streptosporangiaceae</taxon>
        <taxon>Nonomuraea</taxon>
    </lineage>
</organism>
<feature type="region of interest" description="Disordered" evidence="2">
    <location>
        <begin position="1258"/>
        <end position="1309"/>
    </location>
</feature>
<evidence type="ECO:0000256" key="2">
    <source>
        <dbReference type="SAM" id="MobiDB-lite"/>
    </source>
</evidence>
<feature type="compositionally biased region" description="Basic and acidic residues" evidence="2">
    <location>
        <begin position="1292"/>
        <end position="1309"/>
    </location>
</feature>
<feature type="compositionally biased region" description="Gly residues" evidence="2">
    <location>
        <begin position="2260"/>
        <end position="2270"/>
    </location>
</feature>
<feature type="region of interest" description="Disordered" evidence="2">
    <location>
        <begin position="393"/>
        <end position="657"/>
    </location>
</feature>
<comment type="caution">
    <text evidence="4">The sequence shown here is derived from an EMBL/GenBank/DDBJ whole genome shotgun (WGS) entry which is preliminary data.</text>
</comment>
<feature type="compositionally biased region" description="Low complexity" evidence="2">
    <location>
        <begin position="518"/>
        <end position="545"/>
    </location>
</feature>
<evidence type="ECO:0000313" key="4">
    <source>
        <dbReference type="EMBL" id="TMR18582.1"/>
    </source>
</evidence>
<feature type="region of interest" description="Disordered" evidence="2">
    <location>
        <begin position="1706"/>
        <end position="1751"/>
    </location>
</feature>
<feature type="coiled-coil region" evidence="1">
    <location>
        <begin position="1163"/>
        <end position="1219"/>
    </location>
</feature>
<feature type="transmembrane region" description="Helical" evidence="3">
    <location>
        <begin position="144"/>
        <end position="166"/>
    </location>
</feature>
<feature type="compositionally biased region" description="Basic and acidic residues" evidence="2">
    <location>
        <begin position="1268"/>
        <end position="1282"/>
    </location>
</feature>
<gene>
    <name evidence="4" type="ORF">ETD85_53565</name>
</gene>
<protein>
    <recommendedName>
        <fullName evidence="6">Tox-PL domain-containing protein</fullName>
    </recommendedName>
</protein>
<feature type="compositionally biased region" description="Low complexity" evidence="2">
    <location>
        <begin position="420"/>
        <end position="431"/>
    </location>
</feature>
<dbReference type="Proteomes" id="UP000306628">
    <property type="component" value="Unassembled WGS sequence"/>
</dbReference>
<evidence type="ECO:0000313" key="5">
    <source>
        <dbReference type="Proteomes" id="UP000306628"/>
    </source>
</evidence>
<feature type="non-terminal residue" evidence="4">
    <location>
        <position position="2724"/>
    </location>
</feature>